<feature type="coiled-coil region" evidence="1">
    <location>
        <begin position="1"/>
        <end position="28"/>
    </location>
</feature>
<keyword evidence="4" id="KW-1185">Reference proteome</keyword>
<reference evidence="3" key="1">
    <citation type="submission" date="2023-10" db="EMBL/GenBank/DDBJ databases">
        <title>Chromosome-level genome of the transformable northern wattle, Acacia crassicarpa.</title>
        <authorList>
            <person name="Massaro I."/>
            <person name="Sinha N.R."/>
            <person name="Poethig S."/>
            <person name="Leichty A.R."/>
        </authorList>
    </citation>
    <scope>NUCLEOTIDE SEQUENCE</scope>
    <source>
        <strain evidence="3">Acra3RX</strain>
        <tissue evidence="3">Leaf</tissue>
    </source>
</reference>
<dbReference type="GO" id="GO:0003729">
    <property type="term" value="F:mRNA binding"/>
    <property type="evidence" value="ECO:0007669"/>
    <property type="project" value="InterPro"/>
</dbReference>
<feature type="region of interest" description="Disordered" evidence="2">
    <location>
        <begin position="156"/>
        <end position="187"/>
    </location>
</feature>
<accession>A0AAE1IM86</accession>
<evidence type="ECO:0000256" key="2">
    <source>
        <dbReference type="SAM" id="MobiDB-lite"/>
    </source>
</evidence>
<feature type="compositionally biased region" description="Basic and acidic residues" evidence="2">
    <location>
        <begin position="229"/>
        <end position="238"/>
    </location>
</feature>
<evidence type="ECO:0000313" key="4">
    <source>
        <dbReference type="Proteomes" id="UP001293593"/>
    </source>
</evidence>
<proteinExistence type="predicted"/>
<dbReference type="Proteomes" id="UP001293593">
    <property type="component" value="Unassembled WGS sequence"/>
</dbReference>
<dbReference type="AlphaFoldDB" id="A0AAE1IM86"/>
<dbReference type="GO" id="GO:0000245">
    <property type="term" value="P:spliceosomal complex assembly"/>
    <property type="evidence" value="ECO:0007669"/>
    <property type="project" value="InterPro"/>
</dbReference>
<dbReference type="EMBL" id="JAWXYG010000020">
    <property type="protein sequence ID" value="KAK4252798.1"/>
    <property type="molecule type" value="Genomic_DNA"/>
</dbReference>
<name>A0AAE1IM86_9FABA</name>
<feature type="region of interest" description="Disordered" evidence="2">
    <location>
        <begin position="112"/>
        <end position="133"/>
    </location>
</feature>
<evidence type="ECO:0000313" key="3">
    <source>
        <dbReference type="EMBL" id="KAK4252798.1"/>
    </source>
</evidence>
<gene>
    <name evidence="3" type="ORF">QN277_014340</name>
</gene>
<organism evidence="3 4">
    <name type="scientific">Acacia crassicarpa</name>
    <name type="common">northern wattle</name>
    <dbReference type="NCBI Taxonomy" id="499986"/>
    <lineage>
        <taxon>Eukaryota</taxon>
        <taxon>Viridiplantae</taxon>
        <taxon>Streptophyta</taxon>
        <taxon>Embryophyta</taxon>
        <taxon>Tracheophyta</taxon>
        <taxon>Spermatophyta</taxon>
        <taxon>Magnoliopsida</taxon>
        <taxon>eudicotyledons</taxon>
        <taxon>Gunneridae</taxon>
        <taxon>Pentapetalae</taxon>
        <taxon>rosids</taxon>
        <taxon>fabids</taxon>
        <taxon>Fabales</taxon>
        <taxon>Fabaceae</taxon>
        <taxon>Caesalpinioideae</taxon>
        <taxon>mimosoid clade</taxon>
        <taxon>Acacieae</taxon>
        <taxon>Acacia</taxon>
    </lineage>
</organism>
<sequence>MASLDPEIAKMQEERKKMEQQLASLTSLTFDTDLYGGSDKDAYLTSIPANEDEENLDAMDNEVARKLASYTAPKSLLKDMPGVGDADADVGFRKPQRIIDREDNYRQRRLNRIISPDRHDPFAAGEKTPNPSVRTYADVMREEALKREKEETLRAISKKKEEEDMPGVGDADADVGFRKPQRIIDREDNYRQRRLNRIISPDRHDPFAAGEKTLDPSVRMYADVKREEALKREKEETLKAISKKKKKEEEAAKAAPEKGKESDGAAAPKRRTL</sequence>
<comment type="caution">
    <text evidence="3">The sequence shown here is derived from an EMBL/GenBank/DDBJ whole genome shotgun (WGS) entry which is preliminary data.</text>
</comment>
<dbReference type="PANTHER" id="PTHR12097">
    <property type="entry name" value="SPLICING FACTOR 3B, SUBUNIT 1-RELATED"/>
    <property type="match status" value="1"/>
</dbReference>
<keyword evidence="1" id="KW-0175">Coiled coil</keyword>
<dbReference type="InterPro" id="IPR038737">
    <property type="entry name" value="SF3b_su1-like"/>
</dbReference>
<protein>
    <submittedName>
        <fullName evidence="3">Uncharacterized protein</fullName>
    </submittedName>
</protein>
<feature type="region of interest" description="Disordered" evidence="2">
    <location>
        <begin position="229"/>
        <end position="273"/>
    </location>
</feature>
<evidence type="ECO:0000256" key="1">
    <source>
        <dbReference type="SAM" id="Coils"/>
    </source>
</evidence>
<feature type="compositionally biased region" description="Basic and acidic residues" evidence="2">
    <location>
        <begin position="247"/>
        <end position="263"/>
    </location>
</feature>